<dbReference type="SUPFAM" id="SSF56300">
    <property type="entry name" value="Metallo-dependent phosphatases"/>
    <property type="match status" value="1"/>
</dbReference>
<dbReference type="InterPro" id="IPR004843">
    <property type="entry name" value="Calcineurin-like_PHP"/>
</dbReference>
<dbReference type="InterPro" id="IPR029052">
    <property type="entry name" value="Metallo-depent_PP-like"/>
</dbReference>
<dbReference type="EMBL" id="JACIDA010000004">
    <property type="protein sequence ID" value="MBB3873591.1"/>
    <property type="molecule type" value="Genomic_DNA"/>
</dbReference>
<evidence type="ECO:0000313" key="3">
    <source>
        <dbReference type="Proteomes" id="UP000532936"/>
    </source>
</evidence>
<sequence length="250" mass="27039">MNAALRQTLSPARKPCGSLRVQIAGETCVLRCSGVLWLPTHRALIAADLHLEKGSAFAARGQMLPPYDSRATLDRLETEIADLDPGLVVLLGDSFHDARAIGRMADEDRARLDRLASGRNWLWLEGNHDHKALADDARTEASLPGRIVGDMALGALRLTHEPEPRTPGDDRHGEVAGHLHPAARVVAYGRGVRRPCFVTDGSRLILPAFGAFTGGLNVRDPVIAGLFATEPLTAVVGRDKVHAISWDRLP</sequence>
<dbReference type="InterPro" id="IPR026336">
    <property type="entry name" value="PdeM-like"/>
</dbReference>
<comment type="caution">
    <text evidence="2">The sequence shown here is derived from an EMBL/GenBank/DDBJ whole genome shotgun (WGS) entry which is preliminary data.</text>
</comment>
<dbReference type="Gene3D" id="3.60.21.10">
    <property type="match status" value="1"/>
</dbReference>
<dbReference type="RefSeq" id="WP_183198539.1">
    <property type="nucleotide sequence ID" value="NZ_JACIDA010000004.1"/>
</dbReference>
<reference evidence="2 3" key="1">
    <citation type="submission" date="2020-08" db="EMBL/GenBank/DDBJ databases">
        <title>Genomic Encyclopedia of Type Strains, Phase IV (KMG-IV): sequencing the most valuable type-strain genomes for metagenomic binning, comparative biology and taxonomic classification.</title>
        <authorList>
            <person name="Goeker M."/>
        </authorList>
    </citation>
    <scope>NUCLEOTIDE SEQUENCE [LARGE SCALE GENOMIC DNA]</scope>
    <source>
        <strain evidence="2 3">DSM 14878</strain>
    </source>
</reference>
<dbReference type="Proteomes" id="UP000532936">
    <property type="component" value="Unassembled WGS sequence"/>
</dbReference>
<accession>A0A7W6A7I8</accession>
<feature type="domain" description="Calcineurin-like phosphoesterase" evidence="1">
    <location>
        <begin position="42"/>
        <end position="134"/>
    </location>
</feature>
<dbReference type="GO" id="GO:0016787">
    <property type="term" value="F:hydrolase activity"/>
    <property type="evidence" value="ECO:0007669"/>
    <property type="project" value="InterPro"/>
</dbReference>
<gene>
    <name evidence="2" type="ORF">GGR11_003157</name>
</gene>
<name>A0A7W6A7I8_9CAUL</name>
<dbReference type="PIRSF" id="PIRSF000887">
    <property type="entry name" value="Pesterase_MJ0037"/>
    <property type="match status" value="1"/>
</dbReference>
<organism evidence="2 3">
    <name type="scientific">Brevundimonas mediterranea</name>
    <dbReference type="NCBI Taxonomy" id="74329"/>
    <lineage>
        <taxon>Bacteria</taxon>
        <taxon>Pseudomonadati</taxon>
        <taxon>Pseudomonadota</taxon>
        <taxon>Alphaproteobacteria</taxon>
        <taxon>Caulobacterales</taxon>
        <taxon>Caulobacteraceae</taxon>
        <taxon>Brevundimonas</taxon>
    </lineage>
</organism>
<evidence type="ECO:0000313" key="2">
    <source>
        <dbReference type="EMBL" id="MBB3873591.1"/>
    </source>
</evidence>
<proteinExistence type="predicted"/>
<dbReference type="Pfam" id="PF00149">
    <property type="entry name" value="Metallophos"/>
    <property type="match status" value="1"/>
</dbReference>
<dbReference type="AlphaFoldDB" id="A0A7W6A7I8"/>
<dbReference type="InterPro" id="IPR024173">
    <property type="entry name" value="Pesterase_MJ0037-like"/>
</dbReference>
<dbReference type="PANTHER" id="PTHR39323">
    <property type="entry name" value="BLR1149 PROTEIN"/>
    <property type="match status" value="1"/>
</dbReference>
<protein>
    <recommendedName>
        <fullName evidence="1">Calcineurin-like phosphoesterase domain-containing protein</fullName>
    </recommendedName>
</protein>
<evidence type="ECO:0000259" key="1">
    <source>
        <dbReference type="Pfam" id="PF00149"/>
    </source>
</evidence>
<dbReference type="NCBIfam" id="TIGR04123">
    <property type="entry name" value="P_estr_lig_assc"/>
    <property type="match status" value="1"/>
</dbReference>
<dbReference type="PANTHER" id="PTHR39323:SF1">
    <property type="entry name" value="BLR1149 PROTEIN"/>
    <property type="match status" value="1"/>
</dbReference>